<feature type="region of interest" description="Disordered" evidence="1">
    <location>
        <begin position="33"/>
        <end position="57"/>
    </location>
</feature>
<reference evidence="3 4" key="1">
    <citation type="submission" date="2020-04" db="EMBL/GenBank/DDBJ databases">
        <title>Genome sequence of Streptomyces galbus strain I339.</title>
        <authorList>
            <person name="Silva E.A.N."/>
            <person name="Merces M."/>
            <person name="Castelo Branco A.P.O.T."/>
            <person name="Vasconcelos P.C."/>
            <person name="Costa N.P."/>
            <person name="Marinho G.C.S."/>
            <person name="Oliveira C.J.B."/>
            <person name="Araujo D."/>
            <person name="Rodrigues Junior V.S."/>
            <person name="Almeida R."/>
            <person name="Silva Filho U.R."/>
            <person name="Andrade A.S.A."/>
            <person name="Cibulski S.P."/>
        </authorList>
    </citation>
    <scope>NUCLEOTIDE SEQUENCE [LARGE SCALE GENOMIC DNA]</scope>
    <source>
        <strain evidence="3 4">I339</strain>
    </source>
</reference>
<keyword evidence="4" id="KW-1185">Reference proteome</keyword>
<keyword evidence="2" id="KW-0732">Signal</keyword>
<feature type="chain" id="PRO_5047465424" evidence="2">
    <location>
        <begin position="26"/>
        <end position="57"/>
    </location>
</feature>
<gene>
    <name evidence="3" type="ORF">HF200_29325</name>
</gene>
<evidence type="ECO:0000256" key="1">
    <source>
        <dbReference type="SAM" id="MobiDB-lite"/>
    </source>
</evidence>
<evidence type="ECO:0000313" key="3">
    <source>
        <dbReference type="EMBL" id="NKQ28367.1"/>
    </source>
</evidence>
<name>A0ABX1IVY1_STRGB</name>
<proteinExistence type="predicted"/>
<evidence type="ECO:0000313" key="4">
    <source>
        <dbReference type="Proteomes" id="UP000744032"/>
    </source>
</evidence>
<feature type="signal peptide" evidence="2">
    <location>
        <begin position="1"/>
        <end position="25"/>
    </location>
</feature>
<dbReference type="Proteomes" id="UP000744032">
    <property type="component" value="Unassembled WGS sequence"/>
</dbReference>
<protein>
    <submittedName>
        <fullName evidence="3">Uncharacterized protein</fullName>
    </submittedName>
</protein>
<dbReference type="RefSeq" id="WP_168376072.1">
    <property type="nucleotide sequence ID" value="NZ_BMVD01000001.1"/>
</dbReference>
<sequence>MRNTPSGFKAITGFVAALALSLGLAAGVAGETTAAAGGSTPHTVTLADNKGPTNVTP</sequence>
<accession>A0ABX1IVY1</accession>
<evidence type="ECO:0000256" key="2">
    <source>
        <dbReference type="SAM" id="SignalP"/>
    </source>
</evidence>
<organism evidence="3 4">
    <name type="scientific">Streptomyces galbus</name>
    <dbReference type="NCBI Taxonomy" id="33898"/>
    <lineage>
        <taxon>Bacteria</taxon>
        <taxon>Bacillati</taxon>
        <taxon>Actinomycetota</taxon>
        <taxon>Actinomycetes</taxon>
        <taxon>Kitasatosporales</taxon>
        <taxon>Streptomycetaceae</taxon>
        <taxon>Streptomyces</taxon>
    </lineage>
</organism>
<dbReference type="EMBL" id="JAAXMD010000415">
    <property type="protein sequence ID" value="NKQ28367.1"/>
    <property type="molecule type" value="Genomic_DNA"/>
</dbReference>
<comment type="caution">
    <text evidence="3">The sequence shown here is derived from an EMBL/GenBank/DDBJ whole genome shotgun (WGS) entry which is preliminary data.</text>
</comment>